<sequence length="157" mass="17587">MTNHEKEIGVMAEMDPKHFKHILVGVDDSDDAQLAFRYAMNRAKQDDAELTITSILESDEMNVYQALNKDFIHGQREDLEKHILEYRKLAEQFGIKKVNTIIGEGDPGETIVKSVIPAVNPDLLVVGSLSKTGIRKRFGSQAAYMAKYAPISVLVVR</sequence>
<evidence type="ECO:0000256" key="1">
    <source>
        <dbReference type="ARBA" id="ARBA00008791"/>
    </source>
</evidence>
<dbReference type="InterPro" id="IPR006015">
    <property type="entry name" value="Universal_stress_UspA"/>
</dbReference>
<evidence type="ECO:0000313" key="3">
    <source>
        <dbReference type="EMBL" id="KRK47762.1"/>
    </source>
</evidence>
<organism evidence="3 4">
    <name type="scientific">Secundilactobacillus kimchicus JCM 15530</name>
    <dbReference type="NCBI Taxonomy" id="1302272"/>
    <lineage>
        <taxon>Bacteria</taxon>
        <taxon>Bacillati</taxon>
        <taxon>Bacillota</taxon>
        <taxon>Bacilli</taxon>
        <taxon>Lactobacillales</taxon>
        <taxon>Lactobacillaceae</taxon>
        <taxon>Secundilactobacillus</taxon>
    </lineage>
</organism>
<dbReference type="Gene3D" id="3.40.50.620">
    <property type="entry name" value="HUPs"/>
    <property type="match status" value="1"/>
</dbReference>
<dbReference type="PANTHER" id="PTHR46268:SF6">
    <property type="entry name" value="UNIVERSAL STRESS PROTEIN UP12"/>
    <property type="match status" value="1"/>
</dbReference>
<dbReference type="PRINTS" id="PR01438">
    <property type="entry name" value="UNVRSLSTRESS"/>
</dbReference>
<protein>
    <recommendedName>
        <fullName evidence="2">UspA domain-containing protein</fullName>
    </recommendedName>
</protein>
<dbReference type="InterPro" id="IPR006016">
    <property type="entry name" value="UspA"/>
</dbReference>
<comment type="caution">
    <text evidence="3">The sequence shown here is derived from an EMBL/GenBank/DDBJ whole genome shotgun (WGS) entry which is preliminary data.</text>
</comment>
<gene>
    <name evidence="3" type="ORF">FC96_GL002249</name>
</gene>
<dbReference type="CDD" id="cd00293">
    <property type="entry name" value="USP-like"/>
    <property type="match status" value="1"/>
</dbReference>
<comment type="similarity">
    <text evidence="1">Belongs to the universal stress protein A family.</text>
</comment>
<dbReference type="PANTHER" id="PTHR46268">
    <property type="entry name" value="STRESS RESPONSE PROTEIN NHAX"/>
    <property type="match status" value="1"/>
</dbReference>
<dbReference type="EMBL" id="AZCX01000006">
    <property type="protein sequence ID" value="KRK47762.1"/>
    <property type="molecule type" value="Genomic_DNA"/>
</dbReference>
<name>A0A0R1HWC0_9LACO</name>
<dbReference type="InterPro" id="IPR014729">
    <property type="entry name" value="Rossmann-like_a/b/a_fold"/>
</dbReference>
<dbReference type="PATRIC" id="fig|1302272.5.peg.2297"/>
<proteinExistence type="inferred from homology"/>
<evidence type="ECO:0000259" key="2">
    <source>
        <dbReference type="Pfam" id="PF00582"/>
    </source>
</evidence>
<feature type="domain" description="UspA" evidence="2">
    <location>
        <begin position="19"/>
        <end position="157"/>
    </location>
</feature>
<dbReference type="Proteomes" id="UP000050911">
    <property type="component" value="Unassembled WGS sequence"/>
</dbReference>
<evidence type="ECO:0000313" key="4">
    <source>
        <dbReference type="Proteomes" id="UP000050911"/>
    </source>
</evidence>
<reference evidence="3 4" key="1">
    <citation type="journal article" date="2015" name="Genome Announc.">
        <title>Expanding the biotechnology potential of lactobacilli through comparative genomics of 213 strains and associated genera.</title>
        <authorList>
            <person name="Sun Z."/>
            <person name="Harris H.M."/>
            <person name="McCann A."/>
            <person name="Guo C."/>
            <person name="Argimon S."/>
            <person name="Zhang W."/>
            <person name="Yang X."/>
            <person name="Jeffery I.B."/>
            <person name="Cooney J.C."/>
            <person name="Kagawa T.F."/>
            <person name="Liu W."/>
            <person name="Song Y."/>
            <person name="Salvetti E."/>
            <person name="Wrobel A."/>
            <person name="Rasinkangas P."/>
            <person name="Parkhill J."/>
            <person name="Rea M.C."/>
            <person name="O'Sullivan O."/>
            <person name="Ritari J."/>
            <person name="Douillard F.P."/>
            <person name="Paul Ross R."/>
            <person name="Yang R."/>
            <person name="Briner A.E."/>
            <person name="Felis G.E."/>
            <person name="de Vos W.M."/>
            <person name="Barrangou R."/>
            <person name="Klaenhammer T.R."/>
            <person name="Caufield P.W."/>
            <person name="Cui Y."/>
            <person name="Zhang H."/>
            <person name="O'Toole P.W."/>
        </authorList>
    </citation>
    <scope>NUCLEOTIDE SEQUENCE [LARGE SCALE GENOMIC DNA]</scope>
    <source>
        <strain evidence="3 4">JCM 15530</strain>
    </source>
</reference>
<dbReference type="AlphaFoldDB" id="A0A0R1HWC0"/>
<accession>A0A0R1HWC0</accession>
<keyword evidence="4" id="KW-1185">Reference proteome</keyword>
<dbReference type="STRING" id="1302272.FC96_GL002249"/>
<dbReference type="Pfam" id="PF00582">
    <property type="entry name" value="Usp"/>
    <property type="match status" value="1"/>
</dbReference>
<dbReference type="SUPFAM" id="SSF52402">
    <property type="entry name" value="Adenine nucleotide alpha hydrolases-like"/>
    <property type="match status" value="1"/>
</dbReference>